<dbReference type="SMART" id="SM00028">
    <property type="entry name" value="TPR"/>
    <property type="match status" value="3"/>
</dbReference>
<keyword evidence="3" id="KW-1185">Reference proteome</keyword>
<dbReference type="InterPro" id="IPR052384">
    <property type="entry name" value="TMTC_O-mannosyltransferase"/>
</dbReference>
<dbReference type="SUPFAM" id="SSF48452">
    <property type="entry name" value="TPR-like"/>
    <property type="match status" value="1"/>
</dbReference>
<dbReference type="PANTHER" id="PTHR44216:SF3">
    <property type="entry name" value="PROTEIN O-MANNOSYL-TRANSFERASE TMTC2"/>
    <property type="match status" value="1"/>
</dbReference>
<proteinExistence type="predicted"/>
<dbReference type="GO" id="GO:0035269">
    <property type="term" value="P:protein O-linked glycosylation via mannose"/>
    <property type="evidence" value="ECO:0007669"/>
    <property type="project" value="TreeGrafter"/>
</dbReference>
<dbReference type="InterPro" id="IPR019734">
    <property type="entry name" value="TPR_rpt"/>
</dbReference>
<dbReference type="PANTHER" id="PTHR44216">
    <property type="entry name" value="PROTEIN O-MANNOSYL-TRANSFERASE TMTC2"/>
    <property type="match status" value="1"/>
</dbReference>
<evidence type="ECO:0000313" key="2">
    <source>
        <dbReference type="EMBL" id="SCW64170.1"/>
    </source>
</evidence>
<dbReference type="Gene3D" id="1.25.40.10">
    <property type="entry name" value="Tetratricopeptide repeat domain"/>
    <property type="match status" value="1"/>
</dbReference>
<dbReference type="Pfam" id="PF13432">
    <property type="entry name" value="TPR_16"/>
    <property type="match status" value="1"/>
</dbReference>
<evidence type="ECO:0000313" key="3">
    <source>
        <dbReference type="Proteomes" id="UP000199150"/>
    </source>
</evidence>
<gene>
    <name evidence="2" type="ORF">SAMN02927928_2430</name>
</gene>
<sequence length="510" mass="56872">MSVDALVAKAAEAEANLDLVKALDTYEDALRLAPDSLEIAGRLAVLAFRLNMWPMAEKFYAHLITHGIHEMAIITGYAAALREQSKYDEAVDVLKTVLNQRPEEASLWEGLGNVMAAQGDTDNALTFFNEALRLEPDNLHARFNRGCALIDRGNETAGLEDLAACANAFDDPDNLASAQIAYAQALLASGQLEAGWRAYEGRERYGTARQVHYSLWSRRWREDQNLANSKLLVIGEQGLGDEVLFASILPDLIRDIGPEGALWLAVEPRLKALFERSFPETRVIAHRTQSIDGILQRSFPELENSATDGWAVTGDFLPLYRRQVSDFPTENAFLKPDPARVTYWREQLAAISDKPKVGILWKSLKSGAQRDRYFPAFEDWTDLLRLDGVTFVNLQYGDSDAEMTWAAENDLKIHTPVGIDLKDDLDDLAALCSAMDIILSPSNATSNIAAACGVPTWFLSPARGWLQLGQDHYPWYPSVRLFAPSSLMNWKSALDRARDALTDTFHLQER</sequence>
<dbReference type="GO" id="GO:0000030">
    <property type="term" value="F:mannosyltransferase activity"/>
    <property type="evidence" value="ECO:0007669"/>
    <property type="project" value="TreeGrafter"/>
</dbReference>
<dbReference type="SUPFAM" id="SSF53756">
    <property type="entry name" value="UDP-Glycosyltransferase/glycogen phosphorylase"/>
    <property type="match status" value="1"/>
</dbReference>
<dbReference type="Gene3D" id="3.40.50.2000">
    <property type="entry name" value="Glycogen Phosphorylase B"/>
    <property type="match status" value="1"/>
</dbReference>
<dbReference type="Proteomes" id="UP000199150">
    <property type="component" value="Unassembled WGS sequence"/>
</dbReference>
<keyword evidence="1" id="KW-0802">TPR repeat</keyword>
<dbReference type="PROSITE" id="PS50005">
    <property type="entry name" value="TPR"/>
    <property type="match status" value="1"/>
</dbReference>
<reference evidence="3" key="1">
    <citation type="submission" date="2016-10" db="EMBL/GenBank/DDBJ databases">
        <authorList>
            <person name="Varghese N."/>
            <person name="Submissions S."/>
        </authorList>
    </citation>
    <scope>NUCLEOTIDE SEQUENCE [LARGE SCALE GENOMIC DNA]</scope>
    <source>
        <strain evidence="3">CGMCC 1.3431</strain>
    </source>
</reference>
<dbReference type="OrthoDB" id="6193797at2"/>
<feature type="repeat" description="TPR" evidence="1">
    <location>
        <begin position="105"/>
        <end position="138"/>
    </location>
</feature>
<dbReference type="EMBL" id="FMTS01000003">
    <property type="protein sequence ID" value="SCW64170.1"/>
    <property type="molecule type" value="Genomic_DNA"/>
</dbReference>
<dbReference type="InterPro" id="IPR011990">
    <property type="entry name" value="TPR-like_helical_dom_sf"/>
</dbReference>
<accession>A0A1G4S506</accession>
<evidence type="ECO:0000256" key="1">
    <source>
        <dbReference type="PROSITE-ProRule" id="PRU00339"/>
    </source>
</evidence>
<dbReference type="RefSeq" id="WP_090648184.1">
    <property type="nucleotide sequence ID" value="NZ_CBCRYE010000001.1"/>
</dbReference>
<dbReference type="STRING" id="260084.SAMN02927928_2430"/>
<name>A0A1G4S506_9CAUL</name>
<dbReference type="AlphaFoldDB" id="A0A1G4S506"/>
<protein>
    <submittedName>
        <fullName evidence="2">Tetratricopeptide repeat-containing protein</fullName>
    </submittedName>
</protein>
<organism evidence="2 3">
    <name type="scientific">Asticcacaulis taihuensis</name>
    <dbReference type="NCBI Taxonomy" id="260084"/>
    <lineage>
        <taxon>Bacteria</taxon>
        <taxon>Pseudomonadati</taxon>
        <taxon>Pseudomonadota</taxon>
        <taxon>Alphaproteobacteria</taxon>
        <taxon>Caulobacterales</taxon>
        <taxon>Caulobacteraceae</taxon>
        <taxon>Asticcacaulis</taxon>
    </lineage>
</organism>
<dbReference type="PROSITE" id="PS50293">
    <property type="entry name" value="TPR_REGION"/>
    <property type="match status" value="1"/>
</dbReference>